<organism evidence="1">
    <name type="scientific">Rhizophora mucronata</name>
    <name type="common">Asiatic mangrove</name>
    <dbReference type="NCBI Taxonomy" id="61149"/>
    <lineage>
        <taxon>Eukaryota</taxon>
        <taxon>Viridiplantae</taxon>
        <taxon>Streptophyta</taxon>
        <taxon>Embryophyta</taxon>
        <taxon>Tracheophyta</taxon>
        <taxon>Spermatophyta</taxon>
        <taxon>Magnoliopsida</taxon>
        <taxon>eudicotyledons</taxon>
        <taxon>Gunneridae</taxon>
        <taxon>Pentapetalae</taxon>
        <taxon>rosids</taxon>
        <taxon>fabids</taxon>
        <taxon>Malpighiales</taxon>
        <taxon>Rhizophoraceae</taxon>
        <taxon>Rhizophora</taxon>
    </lineage>
</organism>
<dbReference type="AlphaFoldDB" id="A0A2P2P137"/>
<evidence type="ECO:0000313" key="1">
    <source>
        <dbReference type="EMBL" id="MBX48311.1"/>
    </source>
</evidence>
<dbReference type="EMBL" id="GGEC01067827">
    <property type="protein sequence ID" value="MBX48311.1"/>
    <property type="molecule type" value="Transcribed_RNA"/>
</dbReference>
<reference evidence="1" key="1">
    <citation type="submission" date="2018-02" db="EMBL/GenBank/DDBJ databases">
        <title>Rhizophora mucronata_Transcriptome.</title>
        <authorList>
            <person name="Meera S.P."/>
            <person name="Sreeshan A."/>
            <person name="Augustine A."/>
        </authorList>
    </citation>
    <scope>NUCLEOTIDE SEQUENCE</scope>
    <source>
        <tissue evidence="1">Leaf</tissue>
    </source>
</reference>
<name>A0A2P2P137_RHIMU</name>
<protein>
    <submittedName>
        <fullName evidence="1">Uncharacterized protein</fullName>
    </submittedName>
</protein>
<accession>A0A2P2P137</accession>
<proteinExistence type="predicted"/>
<sequence length="29" mass="3322">MNYVIICKCCFNKIGYIRVLSGAHCTEKN</sequence>